<dbReference type="EMBL" id="FNCE01000001">
    <property type="protein sequence ID" value="SDF44911.1"/>
    <property type="molecule type" value="Genomic_DNA"/>
</dbReference>
<dbReference type="Pfam" id="PF00672">
    <property type="entry name" value="HAMP"/>
    <property type="match status" value="1"/>
</dbReference>
<gene>
    <name evidence="11" type="ORF">SAMN05216241_101133</name>
</gene>
<feature type="domain" description="Methyl-accepting transducer" evidence="8">
    <location>
        <begin position="268"/>
        <end position="511"/>
    </location>
</feature>
<dbReference type="PANTHER" id="PTHR32089">
    <property type="entry name" value="METHYL-ACCEPTING CHEMOTAXIS PROTEIN MCPB"/>
    <property type="match status" value="1"/>
</dbReference>
<dbReference type="STRING" id="1082479.SAMN05216241_101133"/>
<dbReference type="AlphaFoldDB" id="A0A1G7L6C2"/>
<evidence type="ECO:0000259" key="8">
    <source>
        <dbReference type="PROSITE" id="PS50111"/>
    </source>
</evidence>
<feature type="compositionally biased region" description="Polar residues" evidence="6">
    <location>
        <begin position="276"/>
        <end position="285"/>
    </location>
</feature>
<name>A0A1G7L6C2_9PROT</name>
<organism evidence="11 12">
    <name type="scientific">Limimonas halophila</name>
    <dbReference type="NCBI Taxonomy" id="1082479"/>
    <lineage>
        <taxon>Bacteria</taxon>
        <taxon>Pseudomonadati</taxon>
        <taxon>Pseudomonadota</taxon>
        <taxon>Alphaproteobacteria</taxon>
        <taxon>Rhodospirillales</taxon>
        <taxon>Rhodovibrionaceae</taxon>
        <taxon>Limimonas</taxon>
    </lineage>
</organism>
<keyword evidence="7" id="KW-0812">Transmembrane</keyword>
<protein>
    <submittedName>
        <fullName evidence="11">Methyl-accepting chemotaxis protein</fullName>
    </submittedName>
</protein>
<evidence type="ECO:0000313" key="12">
    <source>
        <dbReference type="Proteomes" id="UP000199415"/>
    </source>
</evidence>
<evidence type="ECO:0000256" key="2">
    <source>
        <dbReference type="ARBA" id="ARBA00022519"/>
    </source>
</evidence>
<dbReference type="GO" id="GO:0005886">
    <property type="term" value="C:plasma membrane"/>
    <property type="evidence" value="ECO:0007669"/>
    <property type="project" value="UniProtKB-SubCell"/>
</dbReference>
<evidence type="ECO:0000256" key="3">
    <source>
        <dbReference type="ARBA" id="ARBA00023224"/>
    </source>
</evidence>
<dbReference type="CDD" id="cd06225">
    <property type="entry name" value="HAMP"/>
    <property type="match status" value="1"/>
</dbReference>
<dbReference type="Proteomes" id="UP000199415">
    <property type="component" value="Unassembled WGS sequence"/>
</dbReference>
<comment type="subcellular location">
    <subcellularLocation>
        <location evidence="1">Cell inner membrane</location>
        <topology evidence="1">Multi-pass membrane protein</topology>
    </subcellularLocation>
</comment>
<evidence type="ECO:0000256" key="1">
    <source>
        <dbReference type="ARBA" id="ARBA00004429"/>
    </source>
</evidence>
<proteinExistence type="inferred from homology"/>
<evidence type="ECO:0000256" key="6">
    <source>
        <dbReference type="SAM" id="MobiDB-lite"/>
    </source>
</evidence>
<dbReference type="PROSITE" id="PS50111">
    <property type="entry name" value="CHEMOTAXIS_TRANSDUC_2"/>
    <property type="match status" value="1"/>
</dbReference>
<feature type="domain" description="HAMP" evidence="10">
    <location>
        <begin position="181"/>
        <end position="234"/>
    </location>
</feature>
<dbReference type="SMART" id="SM00304">
    <property type="entry name" value="HAMP"/>
    <property type="match status" value="1"/>
</dbReference>
<keyword evidence="3 5" id="KW-0807">Transducer</keyword>
<dbReference type="PROSITE" id="PS50192">
    <property type="entry name" value="T_SNARE"/>
    <property type="match status" value="1"/>
</dbReference>
<evidence type="ECO:0000259" key="10">
    <source>
        <dbReference type="PROSITE" id="PS50885"/>
    </source>
</evidence>
<evidence type="ECO:0000259" key="9">
    <source>
        <dbReference type="PROSITE" id="PS50192"/>
    </source>
</evidence>
<evidence type="ECO:0000313" key="11">
    <source>
        <dbReference type="EMBL" id="SDF44911.1"/>
    </source>
</evidence>
<keyword evidence="2" id="KW-1003">Cell membrane</keyword>
<dbReference type="GO" id="GO:0007165">
    <property type="term" value="P:signal transduction"/>
    <property type="evidence" value="ECO:0007669"/>
    <property type="project" value="UniProtKB-KW"/>
</dbReference>
<sequence>MSEESTAPGARGRAKRARLAPRVIAMLAGITAAVFAVAVGLGVWHLKNLQTSALTKRADLVSQLQRGAVANPLWQYNFEAVQGVLESLKSDPDLQHAVVRKKGGKVVAEVGKPAPEGVGTTTVSQPIVRQQGEETKTIGELQLSLSHARVNARIETTVMWALGGLAVLLALQIAGSYLVLRYFTRPVETMTRAMGRLAEGELELEVPARDRRDEIGRMADAVQVFKENAADKQRLEREQEEQRQQAEAEKRRALNELADTFESSVAEIARRVADGSQTVHQTASEMSERVQRAASDAGEVASSAEQASMNTQTAASSADELSTSISEVTRQITESSVMADEAVSEAQRADGTVRSLNDAAQKIGDAVSLIRDIAEKTNLLALNATIEAARAGEAGKGFAVVADEVKSLANQTAKATEQIAENVEGIQGATGEAVNAIERIGSRVRSINETVTQVASSAEQQNTATSEIARTLASASDGVQTVNSRIEEVRDGTGTTGEMAETVRTSAESLSGEVDTLRHEVDGFLAKVRAA</sequence>
<dbReference type="Gene3D" id="1.10.287.950">
    <property type="entry name" value="Methyl-accepting chemotaxis protein"/>
    <property type="match status" value="1"/>
</dbReference>
<dbReference type="Gene3D" id="1.10.8.500">
    <property type="entry name" value="HAMP domain in histidine kinase"/>
    <property type="match status" value="1"/>
</dbReference>
<dbReference type="SUPFAM" id="SSF58104">
    <property type="entry name" value="Methyl-accepting chemotaxis protein (MCP) signaling domain"/>
    <property type="match status" value="1"/>
</dbReference>
<accession>A0A1G7L6C2</accession>
<dbReference type="InterPro" id="IPR003660">
    <property type="entry name" value="HAMP_dom"/>
</dbReference>
<evidence type="ECO:0000256" key="4">
    <source>
        <dbReference type="ARBA" id="ARBA00029447"/>
    </source>
</evidence>
<dbReference type="OrthoDB" id="3378718at2"/>
<dbReference type="InterPro" id="IPR000727">
    <property type="entry name" value="T_SNARE_dom"/>
</dbReference>
<feature type="transmembrane region" description="Helical" evidence="7">
    <location>
        <begin position="158"/>
        <end position="180"/>
    </location>
</feature>
<feature type="region of interest" description="Disordered" evidence="6">
    <location>
        <begin position="229"/>
        <end position="250"/>
    </location>
</feature>
<dbReference type="Pfam" id="PF00015">
    <property type="entry name" value="MCPsignal"/>
    <property type="match status" value="1"/>
</dbReference>
<reference evidence="11 12" key="1">
    <citation type="submission" date="2016-10" db="EMBL/GenBank/DDBJ databases">
        <authorList>
            <person name="de Groot N.N."/>
        </authorList>
    </citation>
    <scope>NUCLEOTIDE SEQUENCE [LARGE SCALE GENOMIC DNA]</scope>
    <source>
        <strain evidence="11 12">DSM 25584</strain>
    </source>
</reference>
<feature type="compositionally biased region" description="Polar residues" evidence="6">
    <location>
        <begin position="303"/>
        <end position="322"/>
    </location>
</feature>
<feature type="region of interest" description="Disordered" evidence="6">
    <location>
        <begin position="276"/>
        <end position="322"/>
    </location>
</feature>
<feature type="transmembrane region" description="Helical" evidence="7">
    <location>
        <begin position="23"/>
        <end position="46"/>
    </location>
</feature>
<dbReference type="PANTHER" id="PTHR32089:SF112">
    <property type="entry name" value="LYSOZYME-LIKE PROTEIN-RELATED"/>
    <property type="match status" value="1"/>
</dbReference>
<comment type="similarity">
    <text evidence="4">Belongs to the methyl-accepting chemotaxis (MCP) protein family.</text>
</comment>
<dbReference type="InterPro" id="IPR004089">
    <property type="entry name" value="MCPsignal_dom"/>
</dbReference>
<evidence type="ECO:0000256" key="5">
    <source>
        <dbReference type="PROSITE-ProRule" id="PRU00284"/>
    </source>
</evidence>
<dbReference type="SMART" id="SM00283">
    <property type="entry name" value="MA"/>
    <property type="match status" value="1"/>
</dbReference>
<dbReference type="PROSITE" id="PS50885">
    <property type="entry name" value="HAMP"/>
    <property type="match status" value="1"/>
</dbReference>
<keyword evidence="2" id="KW-0997">Cell inner membrane</keyword>
<keyword evidence="7" id="KW-1133">Transmembrane helix</keyword>
<keyword evidence="7" id="KW-0472">Membrane</keyword>
<feature type="domain" description="T-SNARE coiled-coil homology" evidence="9">
    <location>
        <begin position="427"/>
        <end position="489"/>
    </location>
</feature>
<keyword evidence="12" id="KW-1185">Reference proteome</keyword>
<evidence type="ECO:0000256" key="7">
    <source>
        <dbReference type="SAM" id="Phobius"/>
    </source>
</evidence>